<comment type="caution">
    <text evidence="1">The sequence shown here is derived from an EMBL/GenBank/DDBJ whole genome shotgun (WGS) entry which is preliminary data.</text>
</comment>
<accession>A0A2G9GFD5</accession>
<evidence type="ECO:0000313" key="2">
    <source>
        <dbReference type="Proteomes" id="UP000231279"/>
    </source>
</evidence>
<keyword evidence="2" id="KW-1185">Reference proteome</keyword>
<sequence>MREVSVLPCTRSGKFSRVVYFHQPIAGDLKDTQICDLSSLFSIGSVVMSEGSQIYFPAYPFHTWIPLIYCIYITYPNVLKFLYNKQDKIPTFVDYGSRSIF</sequence>
<dbReference type="Proteomes" id="UP000231279">
    <property type="component" value="Unassembled WGS sequence"/>
</dbReference>
<organism evidence="1 2">
    <name type="scientific">Handroanthus impetiginosus</name>
    <dbReference type="NCBI Taxonomy" id="429701"/>
    <lineage>
        <taxon>Eukaryota</taxon>
        <taxon>Viridiplantae</taxon>
        <taxon>Streptophyta</taxon>
        <taxon>Embryophyta</taxon>
        <taxon>Tracheophyta</taxon>
        <taxon>Spermatophyta</taxon>
        <taxon>Magnoliopsida</taxon>
        <taxon>eudicotyledons</taxon>
        <taxon>Gunneridae</taxon>
        <taxon>Pentapetalae</taxon>
        <taxon>asterids</taxon>
        <taxon>lamiids</taxon>
        <taxon>Lamiales</taxon>
        <taxon>Bignoniaceae</taxon>
        <taxon>Crescentiina</taxon>
        <taxon>Tabebuia alliance</taxon>
        <taxon>Handroanthus</taxon>
    </lineage>
</organism>
<dbReference type="AlphaFoldDB" id="A0A2G9GFD5"/>
<protein>
    <submittedName>
        <fullName evidence="1">Uncharacterized protein</fullName>
    </submittedName>
</protein>
<dbReference type="EMBL" id="NKXS01005311">
    <property type="protein sequence ID" value="PIN03999.1"/>
    <property type="molecule type" value="Genomic_DNA"/>
</dbReference>
<evidence type="ECO:0000313" key="1">
    <source>
        <dbReference type="EMBL" id="PIN03999.1"/>
    </source>
</evidence>
<reference evidence="2" key="1">
    <citation type="journal article" date="2018" name="Gigascience">
        <title>Genome assembly of the Pink Ipe (Handroanthus impetiginosus, Bignoniaceae), a highly valued, ecologically keystone Neotropical timber forest tree.</title>
        <authorList>
            <person name="Silva-Junior O.B."/>
            <person name="Grattapaglia D."/>
            <person name="Novaes E."/>
            <person name="Collevatti R.G."/>
        </authorList>
    </citation>
    <scope>NUCLEOTIDE SEQUENCE [LARGE SCALE GENOMIC DNA]</scope>
    <source>
        <strain evidence="2">cv. UFG-1</strain>
    </source>
</reference>
<proteinExistence type="predicted"/>
<gene>
    <name evidence="1" type="ORF">CDL12_23473</name>
</gene>
<name>A0A2G9GFD5_9LAMI</name>